<evidence type="ECO:0000313" key="3">
    <source>
        <dbReference type="Proteomes" id="UP000036313"/>
    </source>
</evidence>
<protein>
    <recommendedName>
        <fullName evidence="4">Integral membrane protein</fullName>
    </recommendedName>
</protein>
<feature type="transmembrane region" description="Helical" evidence="1">
    <location>
        <begin position="91"/>
        <end position="109"/>
    </location>
</feature>
<dbReference type="RefSeq" id="WP_053079394.1">
    <property type="nucleotide sequence ID" value="NZ_JYNU01000022.1"/>
</dbReference>
<evidence type="ECO:0008006" key="4">
    <source>
        <dbReference type="Google" id="ProtNLM"/>
    </source>
</evidence>
<keyword evidence="1" id="KW-0472">Membrane</keyword>
<feature type="transmembrane region" description="Helical" evidence="1">
    <location>
        <begin position="289"/>
        <end position="307"/>
    </location>
</feature>
<reference evidence="2 3" key="1">
    <citation type="journal article" date="2015" name="Genome Biol. Evol.">
        <title>Characterization of Three Mycobacterium spp. with Potential Use in Bioremediation by Genome Sequencing and Comparative Genomics.</title>
        <authorList>
            <person name="Das S."/>
            <person name="Pettersson B.M."/>
            <person name="Behra P.R."/>
            <person name="Ramesh M."/>
            <person name="Dasgupta S."/>
            <person name="Bhattacharya A."/>
            <person name="Kirsebom L.A."/>
        </authorList>
    </citation>
    <scope>NUCLEOTIDE SEQUENCE [LARGE SCALE GENOMIC DNA]</scope>
    <source>
        <strain evidence="2 3">DSM 44075</strain>
    </source>
</reference>
<evidence type="ECO:0000256" key="1">
    <source>
        <dbReference type="SAM" id="Phobius"/>
    </source>
</evidence>
<dbReference type="AlphaFoldDB" id="A0A0J6VTY7"/>
<gene>
    <name evidence="2" type="ORF">MOBUDSM44075_03585</name>
</gene>
<name>A0A0J6VTY7_9MYCO</name>
<accession>A0A0J6VTY7</accession>
<comment type="caution">
    <text evidence="2">The sequence shown here is derived from an EMBL/GenBank/DDBJ whole genome shotgun (WGS) entry which is preliminary data.</text>
</comment>
<proteinExistence type="predicted"/>
<dbReference type="Proteomes" id="UP000036313">
    <property type="component" value="Unassembled WGS sequence"/>
</dbReference>
<feature type="transmembrane region" description="Helical" evidence="1">
    <location>
        <begin position="156"/>
        <end position="180"/>
    </location>
</feature>
<organism evidence="2 3">
    <name type="scientific">Mycolicibacterium obuense</name>
    <dbReference type="NCBI Taxonomy" id="1807"/>
    <lineage>
        <taxon>Bacteria</taxon>
        <taxon>Bacillati</taxon>
        <taxon>Actinomycetota</taxon>
        <taxon>Actinomycetes</taxon>
        <taxon>Mycobacteriales</taxon>
        <taxon>Mycobacteriaceae</taxon>
        <taxon>Mycolicibacterium</taxon>
    </lineage>
</organism>
<keyword evidence="1" id="KW-1133">Transmembrane helix</keyword>
<feature type="transmembrane region" description="Helical" evidence="1">
    <location>
        <begin position="27"/>
        <end position="45"/>
    </location>
</feature>
<sequence>MTVRPATREALVTDGWHAVVRRSAPALAAWATLMVLELYVLIASGDQDIDISTSPSFADWSVLVVLAALLPLMALVAFAVSRIASPRARGLIAWASIVVGLASDTYQAGGWTAFRTEAVDVAVILVILAATGTGMGAILGWALRTTFTHLRSAAQLLARALPVVLLTLLVFFNNTVWYIAANLETTRIWLLVCCMAAIALAFTVTESIHACSPLIADTEPPLRRSERARVVAVVSLAQSIQALVLALVTGVIFFVMGLVVLNGTVLDHLTDGNPARSQWLDITLPVDQALAHITLILIALTFMYLSARAATDAKHRADFVDPLLDDLRATLALHRTAAAKRYPL</sequence>
<feature type="transmembrane region" description="Helical" evidence="1">
    <location>
        <begin position="121"/>
        <end position="144"/>
    </location>
</feature>
<feature type="transmembrane region" description="Helical" evidence="1">
    <location>
        <begin position="57"/>
        <end position="79"/>
    </location>
</feature>
<feature type="transmembrane region" description="Helical" evidence="1">
    <location>
        <begin position="230"/>
        <end position="261"/>
    </location>
</feature>
<evidence type="ECO:0000313" key="2">
    <source>
        <dbReference type="EMBL" id="KMO74485.1"/>
    </source>
</evidence>
<dbReference type="PATRIC" id="fig|1807.14.peg.3608"/>
<dbReference type="EMBL" id="JYNU01000022">
    <property type="protein sequence ID" value="KMO74485.1"/>
    <property type="molecule type" value="Genomic_DNA"/>
</dbReference>
<keyword evidence="1" id="KW-0812">Transmembrane</keyword>
<feature type="transmembrane region" description="Helical" evidence="1">
    <location>
        <begin position="186"/>
        <end position="209"/>
    </location>
</feature>